<accession>A0ABQ7QQD5</accession>
<organism evidence="1 2">
    <name type="scientific">Plutella xylostella</name>
    <name type="common">Diamondback moth</name>
    <name type="synonym">Plutella maculipennis</name>
    <dbReference type="NCBI Taxonomy" id="51655"/>
    <lineage>
        <taxon>Eukaryota</taxon>
        <taxon>Metazoa</taxon>
        <taxon>Ecdysozoa</taxon>
        <taxon>Arthropoda</taxon>
        <taxon>Hexapoda</taxon>
        <taxon>Insecta</taxon>
        <taxon>Pterygota</taxon>
        <taxon>Neoptera</taxon>
        <taxon>Endopterygota</taxon>
        <taxon>Lepidoptera</taxon>
        <taxon>Glossata</taxon>
        <taxon>Ditrysia</taxon>
        <taxon>Yponomeutoidea</taxon>
        <taxon>Plutellidae</taxon>
        <taxon>Plutella</taxon>
    </lineage>
</organism>
<reference evidence="1 2" key="1">
    <citation type="submission" date="2021-06" db="EMBL/GenBank/DDBJ databases">
        <title>A haploid diamondback moth (Plutella xylostella L.) genome assembly resolves 31 chromosomes and identifies a diamide resistance mutation.</title>
        <authorList>
            <person name="Ward C.M."/>
            <person name="Perry K.D."/>
            <person name="Baker G."/>
            <person name="Powis K."/>
            <person name="Heckel D.G."/>
            <person name="Baxter S.W."/>
        </authorList>
    </citation>
    <scope>NUCLEOTIDE SEQUENCE [LARGE SCALE GENOMIC DNA]</scope>
    <source>
        <strain evidence="1 2">LV</strain>
        <tissue evidence="1">Single pupa</tissue>
    </source>
</reference>
<protein>
    <submittedName>
        <fullName evidence="1">Uncharacterized protein</fullName>
    </submittedName>
</protein>
<evidence type="ECO:0000313" key="2">
    <source>
        <dbReference type="Proteomes" id="UP000823941"/>
    </source>
</evidence>
<comment type="caution">
    <text evidence="1">The sequence shown here is derived from an EMBL/GenBank/DDBJ whole genome shotgun (WGS) entry which is preliminary data.</text>
</comment>
<keyword evidence="2" id="KW-1185">Reference proteome</keyword>
<name>A0ABQ7QQD5_PLUXY</name>
<dbReference type="Proteomes" id="UP000823941">
    <property type="component" value="Chromosome 10"/>
</dbReference>
<dbReference type="EMBL" id="JAHIBW010000010">
    <property type="protein sequence ID" value="KAG7307249.1"/>
    <property type="molecule type" value="Genomic_DNA"/>
</dbReference>
<sequence>MHSIQNKHSSEYNKDFFETVNPIKLTEARNLKLQTDSWGLLTDYYLESVKIDASESGYVSSATLRTGDYSGQIACHIKGPTIGQLFGLSRQDWRKVETLCKDNKQLFYRYFKTGLNNTFSYEQKLFYNFCAINQKKDVLVAIFRRTPNMRTRDKHDAFLQILELRKLENSILDCYQSFLQKNILF</sequence>
<evidence type="ECO:0000313" key="1">
    <source>
        <dbReference type="EMBL" id="KAG7307249.1"/>
    </source>
</evidence>
<proteinExistence type="predicted"/>
<gene>
    <name evidence="1" type="ORF">JYU34_007409</name>
</gene>